<organism evidence="1 2">
    <name type="scientific">Datura stramonium</name>
    <name type="common">Jimsonweed</name>
    <name type="synonym">Common thornapple</name>
    <dbReference type="NCBI Taxonomy" id="4076"/>
    <lineage>
        <taxon>Eukaryota</taxon>
        <taxon>Viridiplantae</taxon>
        <taxon>Streptophyta</taxon>
        <taxon>Embryophyta</taxon>
        <taxon>Tracheophyta</taxon>
        <taxon>Spermatophyta</taxon>
        <taxon>Magnoliopsida</taxon>
        <taxon>eudicotyledons</taxon>
        <taxon>Gunneridae</taxon>
        <taxon>Pentapetalae</taxon>
        <taxon>asterids</taxon>
        <taxon>lamiids</taxon>
        <taxon>Solanales</taxon>
        <taxon>Solanaceae</taxon>
        <taxon>Solanoideae</taxon>
        <taxon>Datureae</taxon>
        <taxon>Datura</taxon>
    </lineage>
</organism>
<reference evidence="1 2" key="1">
    <citation type="journal article" date="2021" name="BMC Genomics">
        <title>Datura genome reveals duplications of psychoactive alkaloid biosynthetic genes and high mutation rate following tissue culture.</title>
        <authorList>
            <person name="Rajewski A."/>
            <person name="Carter-House D."/>
            <person name="Stajich J."/>
            <person name="Litt A."/>
        </authorList>
    </citation>
    <scope>NUCLEOTIDE SEQUENCE [LARGE SCALE GENOMIC DNA]</scope>
    <source>
        <strain evidence="1">AR-01</strain>
    </source>
</reference>
<proteinExistence type="predicted"/>
<evidence type="ECO:0000313" key="1">
    <source>
        <dbReference type="EMBL" id="MCD7457359.1"/>
    </source>
</evidence>
<gene>
    <name evidence="1" type="ORF">HAX54_034924</name>
</gene>
<comment type="caution">
    <text evidence="1">The sequence shown here is derived from an EMBL/GenBank/DDBJ whole genome shotgun (WGS) entry which is preliminary data.</text>
</comment>
<keyword evidence="2" id="KW-1185">Reference proteome</keyword>
<dbReference type="Proteomes" id="UP000823775">
    <property type="component" value="Unassembled WGS sequence"/>
</dbReference>
<protein>
    <submittedName>
        <fullName evidence="1">Uncharacterized protein</fullName>
    </submittedName>
</protein>
<name>A0ABS8SFM8_DATST</name>
<evidence type="ECO:0000313" key="2">
    <source>
        <dbReference type="Proteomes" id="UP000823775"/>
    </source>
</evidence>
<dbReference type="EMBL" id="JACEIK010000453">
    <property type="protein sequence ID" value="MCD7457359.1"/>
    <property type="molecule type" value="Genomic_DNA"/>
</dbReference>
<sequence length="105" mass="11704">MEDLDVRMDLTDDLLHMCSLFGPWIFVKLQVFVGSGEQLALMKIFGGIASSFYPDVHSLKALSLKRSSMPHALKHVEILSFLDASYCKHFSRVCEAGYADCSQAS</sequence>
<accession>A0ABS8SFM8</accession>